<dbReference type="EMBL" id="JBCGBO010000002">
    <property type="protein sequence ID" value="KAK9222624.1"/>
    <property type="molecule type" value="Genomic_DNA"/>
</dbReference>
<reference evidence="2 3" key="1">
    <citation type="submission" date="2024-05" db="EMBL/GenBank/DDBJ databases">
        <title>Haplotype-resolved chromosome-level genome assembly of Huyou (Citrus changshanensis).</title>
        <authorList>
            <person name="Miao C."/>
            <person name="Chen W."/>
            <person name="Wu Y."/>
            <person name="Wang L."/>
            <person name="Zhao S."/>
            <person name="Grierson D."/>
            <person name="Xu C."/>
            <person name="Chen K."/>
        </authorList>
    </citation>
    <scope>NUCLEOTIDE SEQUENCE [LARGE SCALE GENOMIC DNA]</scope>
    <source>
        <strain evidence="2">01-14</strain>
        <tissue evidence="2">Leaf</tissue>
    </source>
</reference>
<feature type="transmembrane region" description="Helical" evidence="1">
    <location>
        <begin position="169"/>
        <end position="188"/>
    </location>
</feature>
<dbReference type="Proteomes" id="UP001428341">
    <property type="component" value="Unassembled WGS sequence"/>
</dbReference>
<keyword evidence="1" id="KW-1133">Transmembrane helix</keyword>
<protein>
    <submittedName>
        <fullName evidence="2">Uncharacterized protein</fullName>
    </submittedName>
</protein>
<keyword evidence="1" id="KW-0472">Membrane</keyword>
<organism evidence="2 3">
    <name type="scientific">Citrus x changshan-huyou</name>
    <dbReference type="NCBI Taxonomy" id="2935761"/>
    <lineage>
        <taxon>Eukaryota</taxon>
        <taxon>Viridiplantae</taxon>
        <taxon>Streptophyta</taxon>
        <taxon>Embryophyta</taxon>
        <taxon>Tracheophyta</taxon>
        <taxon>Spermatophyta</taxon>
        <taxon>Magnoliopsida</taxon>
        <taxon>eudicotyledons</taxon>
        <taxon>Gunneridae</taxon>
        <taxon>Pentapetalae</taxon>
        <taxon>rosids</taxon>
        <taxon>malvids</taxon>
        <taxon>Sapindales</taxon>
        <taxon>Rutaceae</taxon>
        <taxon>Aurantioideae</taxon>
        <taxon>Citrus</taxon>
    </lineage>
</organism>
<evidence type="ECO:0000256" key="1">
    <source>
        <dbReference type="SAM" id="Phobius"/>
    </source>
</evidence>
<evidence type="ECO:0000313" key="2">
    <source>
        <dbReference type="EMBL" id="KAK9222624.1"/>
    </source>
</evidence>
<accession>A0AAP0MUU8</accession>
<sequence length="299" mass="34158">MSNLHRVWEIVLGIQSRLPVTPILQFKLVCKAWLNTAQIPVLASMHFANTGKDDPCLILNCENPSRQQLYSSELSSREEENQKAPKSRFVTTNLVRSRSVTNDLPGYDQGLLKAAQTPDLDFNIQHVVFGFDLHPTSNEYKPSLEKFRESTLLFDPGAITSFSRRKTSLVSLVYLATWFMPLACLLLTSKMNNSGRSRDLKGKDYSGCNFDLVNLRGCFAVGVPCNNGTYDIWVTKDYEVKESWIKEYSIEIQYGYKSPVSYNPRNGTFKDLLFLRKPNRFEEYVHQGTLSRIKNLTDT</sequence>
<dbReference type="AlphaFoldDB" id="A0AAP0MUU8"/>
<comment type="caution">
    <text evidence="2">The sequence shown here is derived from an EMBL/GenBank/DDBJ whole genome shotgun (WGS) entry which is preliminary data.</text>
</comment>
<dbReference type="InterPro" id="IPR036047">
    <property type="entry name" value="F-box-like_dom_sf"/>
</dbReference>
<keyword evidence="1" id="KW-0812">Transmembrane</keyword>
<dbReference type="SUPFAM" id="SSF81383">
    <property type="entry name" value="F-box domain"/>
    <property type="match status" value="1"/>
</dbReference>
<evidence type="ECO:0000313" key="3">
    <source>
        <dbReference type="Proteomes" id="UP001428341"/>
    </source>
</evidence>
<name>A0AAP0MUU8_9ROSI</name>
<gene>
    <name evidence="2" type="ORF">WN944_011060</name>
</gene>
<proteinExistence type="predicted"/>
<keyword evidence="3" id="KW-1185">Reference proteome</keyword>